<accession>A0A9W8YTH2</accession>
<organism evidence="3 4">
    <name type="scientific">Gnomoniopsis smithogilvyi</name>
    <dbReference type="NCBI Taxonomy" id="1191159"/>
    <lineage>
        <taxon>Eukaryota</taxon>
        <taxon>Fungi</taxon>
        <taxon>Dikarya</taxon>
        <taxon>Ascomycota</taxon>
        <taxon>Pezizomycotina</taxon>
        <taxon>Sordariomycetes</taxon>
        <taxon>Sordariomycetidae</taxon>
        <taxon>Diaporthales</taxon>
        <taxon>Gnomoniaceae</taxon>
        <taxon>Gnomoniopsis</taxon>
    </lineage>
</organism>
<evidence type="ECO:0000256" key="2">
    <source>
        <dbReference type="SAM" id="Phobius"/>
    </source>
</evidence>
<feature type="region of interest" description="Disordered" evidence="1">
    <location>
        <begin position="369"/>
        <end position="412"/>
    </location>
</feature>
<keyword evidence="2" id="KW-0472">Membrane</keyword>
<feature type="compositionally biased region" description="Polar residues" evidence="1">
    <location>
        <begin position="299"/>
        <end position="308"/>
    </location>
</feature>
<feature type="compositionally biased region" description="Low complexity" evidence="1">
    <location>
        <begin position="381"/>
        <end position="397"/>
    </location>
</feature>
<evidence type="ECO:0000256" key="1">
    <source>
        <dbReference type="SAM" id="MobiDB-lite"/>
    </source>
</evidence>
<reference evidence="3" key="1">
    <citation type="submission" date="2022-10" db="EMBL/GenBank/DDBJ databases">
        <title>Tapping the CABI collections for fungal endophytes: first genome assemblies for Collariella, Neodidymelliopsis, Ascochyta clinopodiicola, Didymella pomorum, Didymosphaeria variabile, Neocosmospora piperis and Neocucurbitaria cava.</title>
        <authorList>
            <person name="Hill R."/>
        </authorList>
    </citation>
    <scope>NUCLEOTIDE SEQUENCE</scope>
    <source>
        <strain evidence="3">IMI 355082</strain>
    </source>
</reference>
<dbReference type="OrthoDB" id="5233646at2759"/>
<feature type="compositionally biased region" description="Polar residues" evidence="1">
    <location>
        <begin position="317"/>
        <end position="326"/>
    </location>
</feature>
<dbReference type="AlphaFoldDB" id="A0A9W8YTH2"/>
<dbReference type="Proteomes" id="UP001140453">
    <property type="component" value="Unassembled WGS sequence"/>
</dbReference>
<sequence>MAPLHYLISHFKRSDKIRRSVAPSDASLDLGTTVGIAIGITFVCSFALATFVYYYATRQKRSMPIRARRGNWAGAMDEGVYSTKALAPGTKLRRVLSMFSFQGHRPVDAQHRSSHYLSGDDSKPRQLPVKELASVDGSAVELNGGMGQGSAALLRAQGNHSPSSSEDVHGHVDCNGPVPSHNSASTLERNVVSEGAPAPTSAEVKTLVITKPSTTDTTAAPAAWHRKRTGPPPPLTIEPPGMHSQSPMDPYSAYSTYATQSPYEYCFMNIPSVPVLPSQIPNDSFGTRFPYSGEDALHSASSTRSSHPLQYPPSPQTPISILSMSRSDPGAHEAQPLPPPTPTYSLPRSQPSPQRTAVIEATHFECLGPLPDHISIPSPPHFRTQHQQQQDPFQTPRIRTPEERSPIGQDNSAITTSATGETIQVFAQDPLLHETNPFRGQPSPVHPTFDRAHSVHAHSLQDCDLTKARRESTDSLGSNFTVEEEARIQEQIVKNLDALDKERVMGEMDIVHIPQVSERRYSWED</sequence>
<feature type="region of interest" description="Disordered" evidence="1">
    <location>
        <begin position="296"/>
        <end position="354"/>
    </location>
</feature>
<keyword evidence="2" id="KW-0812">Transmembrane</keyword>
<feature type="transmembrane region" description="Helical" evidence="2">
    <location>
        <begin position="34"/>
        <end position="56"/>
    </location>
</feature>
<keyword evidence="2" id="KW-1133">Transmembrane helix</keyword>
<protein>
    <submittedName>
        <fullName evidence="3">Uncharacterized protein</fullName>
    </submittedName>
</protein>
<evidence type="ECO:0000313" key="4">
    <source>
        <dbReference type="Proteomes" id="UP001140453"/>
    </source>
</evidence>
<evidence type="ECO:0000313" key="3">
    <source>
        <dbReference type="EMBL" id="KAJ4389863.1"/>
    </source>
</evidence>
<comment type="caution">
    <text evidence="3">The sequence shown here is derived from an EMBL/GenBank/DDBJ whole genome shotgun (WGS) entry which is preliminary data.</text>
</comment>
<keyword evidence="4" id="KW-1185">Reference proteome</keyword>
<name>A0A9W8YTH2_9PEZI</name>
<proteinExistence type="predicted"/>
<gene>
    <name evidence="3" type="ORF">N0V93_007335</name>
</gene>
<dbReference type="EMBL" id="JAPEVB010000004">
    <property type="protein sequence ID" value="KAJ4389863.1"/>
    <property type="molecule type" value="Genomic_DNA"/>
</dbReference>